<feature type="compositionally biased region" description="Basic and acidic residues" evidence="1">
    <location>
        <begin position="63"/>
        <end position="73"/>
    </location>
</feature>
<evidence type="ECO:0000313" key="2">
    <source>
        <dbReference type="EMBL" id="RRT54385.1"/>
    </source>
</evidence>
<dbReference type="AlphaFoldDB" id="A0A426YRQ5"/>
<name>A0A426YRQ5_ENSVE</name>
<reference evidence="2 3" key="1">
    <citation type="journal article" date="2014" name="Agronomy (Basel)">
        <title>A Draft Genome Sequence for Ensete ventricosum, the Drought-Tolerant Tree Against Hunger.</title>
        <authorList>
            <person name="Harrison J."/>
            <person name="Moore K.A."/>
            <person name="Paszkiewicz K."/>
            <person name="Jones T."/>
            <person name="Grant M."/>
            <person name="Ambacheew D."/>
            <person name="Muzemil S."/>
            <person name="Studholme D.J."/>
        </authorList>
    </citation>
    <scope>NUCLEOTIDE SEQUENCE [LARGE SCALE GENOMIC DNA]</scope>
</reference>
<accession>A0A426YRQ5</accession>
<feature type="region of interest" description="Disordered" evidence="1">
    <location>
        <begin position="1"/>
        <end position="129"/>
    </location>
</feature>
<feature type="compositionally biased region" description="Polar residues" evidence="1">
    <location>
        <begin position="21"/>
        <end position="40"/>
    </location>
</feature>
<evidence type="ECO:0000256" key="1">
    <source>
        <dbReference type="SAM" id="MobiDB-lite"/>
    </source>
</evidence>
<comment type="caution">
    <text evidence="2">The sequence shown here is derived from an EMBL/GenBank/DDBJ whole genome shotgun (WGS) entry which is preliminary data.</text>
</comment>
<protein>
    <submittedName>
        <fullName evidence="2">Uncharacterized protein</fullName>
    </submittedName>
</protein>
<proteinExistence type="predicted"/>
<organism evidence="2 3">
    <name type="scientific">Ensete ventricosum</name>
    <name type="common">Abyssinian banana</name>
    <name type="synonym">Musa ensete</name>
    <dbReference type="NCBI Taxonomy" id="4639"/>
    <lineage>
        <taxon>Eukaryota</taxon>
        <taxon>Viridiplantae</taxon>
        <taxon>Streptophyta</taxon>
        <taxon>Embryophyta</taxon>
        <taxon>Tracheophyta</taxon>
        <taxon>Spermatophyta</taxon>
        <taxon>Magnoliopsida</taxon>
        <taxon>Liliopsida</taxon>
        <taxon>Zingiberales</taxon>
        <taxon>Musaceae</taxon>
        <taxon>Ensete</taxon>
    </lineage>
</organism>
<feature type="compositionally biased region" description="Basic residues" evidence="1">
    <location>
        <begin position="74"/>
        <end position="87"/>
    </location>
</feature>
<gene>
    <name evidence="2" type="ORF">B296_00047384</name>
</gene>
<sequence>MVSMSLMCDNLKDGGGRPGTASASVPTLTSPLIDSCSSSEVEIPAEEAIRRAPEEGTGVPEVPNKRQAKDLVSQRKKSRISGQRRTHHEVDKPKSQVAKGKGPANPAVETPTPRQKSKSMRELCSASPGVDSRDYHAIRMCNLPELAPDAPLEIDLTLLTHETRIWLDGEALASYI</sequence>
<dbReference type="EMBL" id="AMZH03010627">
    <property type="protein sequence ID" value="RRT54385.1"/>
    <property type="molecule type" value="Genomic_DNA"/>
</dbReference>
<evidence type="ECO:0000313" key="3">
    <source>
        <dbReference type="Proteomes" id="UP000287651"/>
    </source>
</evidence>
<dbReference type="Proteomes" id="UP000287651">
    <property type="component" value="Unassembled WGS sequence"/>
</dbReference>